<name>A0ABU2RMN7_9ACTN</name>
<evidence type="ECO:0000256" key="1">
    <source>
        <dbReference type="ARBA" id="ARBA00007749"/>
    </source>
</evidence>
<dbReference type="InterPro" id="IPR036866">
    <property type="entry name" value="RibonucZ/Hydroxyglut_hydro"/>
</dbReference>
<evidence type="ECO:0000313" key="6">
    <source>
        <dbReference type="EMBL" id="MDT0429543.1"/>
    </source>
</evidence>
<keyword evidence="7" id="KW-1185">Reference proteome</keyword>
<comment type="similarity">
    <text evidence="1">Belongs to the metallo-beta-lactamase superfamily.</text>
</comment>
<evidence type="ECO:0000256" key="4">
    <source>
        <dbReference type="ARBA" id="ARBA00022833"/>
    </source>
</evidence>
<accession>A0ABU2RMN7</accession>
<evidence type="ECO:0000256" key="3">
    <source>
        <dbReference type="ARBA" id="ARBA00022801"/>
    </source>
</evidence>
<reference evidence="7" key="1">
    <citation type="submission" date="2023-07" db="EMBL/GenBank/DDBJ databases">
        <title>30 novel species of actinomycetes from the DSMZ collection.</title>
        <authorList>
            <person name="Nouioui I."/>
        </authorList>
    </citation>
    <scope>NUCLEOTIDE SEQUENCE [LARGE SCALE GENOMIC DNA]</scope>
    <source>
        <strain evidence="7">DSM 41770</strain>
    </source>
</reference>
<keyword evidence="3" id="KW-0378">Hydrolase</keyword>
<dbReference type="Pfam" id="PF00753">
    <property type="entry name" value="Lactamase_B"/>
    <property type="match status" value="1"/>
</dbReference>
<dbReference type="Gene3D" id="3.60.15.10">
    <property type="entry name" value="Ribonuclease Z/Hydroxyacylglutathione hydrolase-like"/>
    <property type="match status" value="1"/>
</dbReference>
<dbReference type="CDD" id="cd16277">
    <property type="entry name" value="metallo-hydrolase-like_MBL-fold"/>
    <property type="match status" value="1"/>
</dbReference>
<dbReference type="InterPro" id="IPR051013">
    <property type="entry name" value="MBL_superfamily_lactonases"/>
</dbReference>
<evidence type="ECO:0000256" key="2">
    <source>
        <dbReference type="ARBA" id="ARBA00022723"/>
    </source>
</evidence>
<dbReference type="InterPro" id="IPR001279">
    <property type="entry name" value="Metallo-B-lactamas"/>
</dbReference>
<protein>
    <submittedName>
        <fullName evidence="6">MBL fold metallo-hydrolase</fullName>
    </submittedName>
</protein>
<feature type="domain" description="Metallo-beta-lactamase" evidence="5">
    <location>
        <begin position="70"/>
        <end position="281"/>
    </location>
</feature>
<dbReference type="SUPFAM" id="SSF56281">
    <property type="entry name" value="Metallo-hydrolase/oxidoreductase"/>
    <property type="match status" value="1"/>
</dbReference>
<keyword evidence="4" id="KW-0862">Zinc</keyword>
<dbReference type="SMART" id="SM00849">
    <property type="entry name" value="Lactamase_B"/>
    <property type="match status" value="1"/>
</dbReference>
<evidence type="ECO:0000313" key="7">
    <source>
        <dbReference type="Proteomes" id="UP001183777"/>
    </source>
</evidence>
<dbReference type="EMBL" id="JAVREX010000007">
    <property type="protein sequence ID" value="MDT0429543.1"/>
    <property type="molecule type" value="Genomic_DNA"/>
</dbReference>
<organism evidence="6 7">
    <name type="scientific">Streptomyces salyersiae</name>
    <dbReference type="NCBI Taxonomy" id="3075530"/>
    <lineage>
        <taxon>Bacteria</taxon>
        <taxon>Bacillati</taxon>
        <taxon>Actinomycetota</taxon>
        <taxon>Actinomycetes</taxon>
        <taxon>Kitasatosporales</taxon>
        <taxon>Streptomycetaceae</taxon>
        <taxon>Streptomyces</taxon>
    </lineage>
</organism>
<gene>
    <name evidence="6" type="ORF">RM649_18095</name>
</gene>
<evidence type="ECO:0000259" key="5">
    <source>
        <dbReference type="SMART" id="SM00849"/>
    </source>
</evidence>
<dbReference type="PANTHER" id="PTHR42978:SF6">
    <property type="entry name" value="QUORUM-QUENCHING LACTONASE YTNP-RELATED"/>
    <property type="match status" value="1"/>
</dbReference>
<dbReference type="RefSeq" id="WP_200695308.1">
    <property type="nucleotide sequence ID" value="NZ_JAVREX010000007.1"/>
</dbReference>
<dbReference type="Proteomes" id="UP001183777">
    <property type="component" value="Unassembled WGS sequence"/>
</dbReference>
<sequence length="319" mass="34515">MSTTSRPRTPTTSQAAAWTVGDHTVRRIDEIALALETGPWLLPGATAEVVARAPWLRPDFADGQGTLRLASHSFAVEANGLRILVDTGIGNGKRRANPAWHELNSDYEERLTAAGFAPETVDIVVLTHLHADHVGWNTRHSENGWVPTFPHARYVTSRTEWDYWAGAEMEEARRQMFRDSVYPVRDAGLLDLVDVPDEGTDITPGVRLLPTPGHTPGQVAVKLSSQGESALVSGDSVHHPVQMEHPELCSCVDIAPETAARTRRRLLDSLAGTSTLLLGSHFPAPTAGHVRREGDSYRLVTPAPEGAPRAVPGLTPVGA</sequence>
<comment type="caution">
    <text evidence="6">The sequence shown here is derived from an EMBL/GenBank/DDBJ whole genome shotgun (WGS) entry which is preliminary data.</text>
</comment>
<dbReference type="PANTHER" id="PTHR42978">
    <property type="entry name" value="QUORUM-QUENCHING LACTONASE YTNP-RELATED-RELATED"/>
    <property type="match status" value="1"/>
</dbReference>
<keyword evidence="2" id="KW-0479">Metal-binding</keyword>
<proteinExistence type="inferred from homology"/>